<keyword evidence="2" id="KW-1185">Reference proteome</keyword>
<comment type="caution">
    <text evidence="1">The sequence shown here is derived from an EMBL/GenBank/DDBJ whole genome shotgun (WGS) entry which is preliminary data.</text>
</comment>
<proteinExistence type="predicted"/>
<dbReference type="PATRIC" id="fig|1293598.4.peg.155"/>
<gene>
    <name evidence="1" type="ORF">IV56_GL000148</name>
</gene>
<evidence type="ECO:0000313" key="1">
    <source>
        <dbReference type="EMBL" id="KRO15328.1"/>
    </source>
</evidence>
<dbReference type="Proteomes" id="UP000050969">
    <property type="component" value="Unassembled WGS sequence"/>
</dbReference>
<name>A0A0R2MSX6_9LACO</name>
<organism evidence="1 2">
    <name type="scientific">Lacticaseibacillus saniviri JCM 17471 = DSM 24301</name>
    <dbReference type="NCBI Taxonomy" id="1293598"/>
    <lineage>
        <taxon>Bacteria</taxon>
        <taxon>Bacillati</taxon>
        <taxon>Bacillota</taxon>
        <taxon>Bacilli</taxon>
        <taxon>Lactobacillales</taxon>
        <taxon>Lactobacillaceae</taxon>
        <taxon>Lacticaseibacillus</taxon>
    </lineage>
</organism>
<reference evidence="1 2" key="1">
    <citation type="journal article" date="2015" name="Genome Announc.">
        <title>Expanding the biotechnology potential of lactobacilli through comparative genomics of 213 strains and associated genera.</title>
        <authorList>
            <person name="Sun Z."/>
            <person name="Harris H.M."/>
            <person name="McCann A."/>
            <person name="Guo C."/>
            <person name="Argimon S."/>
            <person name="Zhang W."/>
            <person name="Yang X."/>
            <person name="Jeffery I.B."/>
            <person name="Cooney J.C."/>
            <person name="Kagawa T.F."/>
            <person name="Liu W."/>
            <person name="Song Y."/>
            <person name="Salvetti E."/>
            <person name="Wrobel A."/>
            <person name="Rasinkangas P."/>
            <person name="Parkhill J."/>
            <person name="Rea M.C."/>
            <person name="O'Sullivan O."/>
            <person name="Ritari J."/>
            <person name="Douillard F.P."/>
            <person name="Paul Ross R."/>
            <person name="Yang R."/>
            <person name="Briner A.E."/>
            <person name="Felis G.E."/>
            <person name="de Vos W.M."/>
            <person name="Barrangou R."/>
            <person name="Klaenhammer T.R."/>
            <person name="Caufield P.W."/>
            <person name="Cui Y."/>
            <person name="Zhang H."/>
            <person name="O'Toole P.W."/>
        </authorList>
    </citation>
    <scope>NUCLEOTIDE SEQUENCE [LARGE SCALE GENOMIC DNA]</scope>
    <source>
        <strain evidence="1 2">DSM 24301</strain>
    </source>
</reference>
<accession>A0A0R2MSX6</accession>
<protein>
    <submittedName>
        <fullName evidence="1">Uncharacterized protein</fullName>
    </submittedName>
</protein>
<evidence type="ECO:0000313" key="2">
    <source>
        <dbReference type="Proteomes" id="UP000050969"/>
    </source>
</evidence>
<dbReference type="AlphaFoldDB" id="A0A0R2MSX6"/>
<dbReference type="EMBL" id="JQCE01000070">
    <property type="protein sequence ID" value="KRO15328.1"/>
    <property type="molecule type" value="Genomic_DNA"/>
</dbReference>
<sequence length="82" mass="9205">MRAVVNGYKAEPGNRFWLPVPRTSDDKGDKSFVAYISYSGDWNIGRSYDTNPAHYQATQAEIDAAPDWVKALKPVEVKEDEA</sequence>